<dbReference type="AlphaFoldDB" id="A0A387BQR7"/>
<accession>A0A387BQR7</accession>
<evidence type="ECO:0000256" key="2">
    <source>
        <dbReference type="ARBA" id="ARBA00022475"/>
    </source>
</evidence>
<reference evidence="8 9" key="1">
    <citation type="submission" date="2018-09" db="EMBL/GenBank/DDBJ databases">
        <title>Genome sequencing of strain 2DFW10M-5.</title>
        <authorList>
            <person name="Heo J."/>
            <person name="Kim S.-J."/>
            <person name="Kwon S.-W."/>
        </authorList>
    </citation>
    <scope>NUCLEOTIDE SEQUENCE [LARGE SCALE GENOMIC DNA]</scope>
    <source>
        <strain evidence="8 9">2DFW10M-5</strain>
    </source>
</reference>
<dbReference type="KEGG" id="gry:D7I44_16830"/>
<dbReference type="InterPro" id="IPR011701">
    <property type="entry name" value="MFS"/>
</dbReference>
<feature type="transmembrane region" description="Helical" evidence="6">
    <location>
        <begin position="283"/>
        <end position="301"/>
    </location>
</feature>
<keyword evidence="2" id="KW-1003">Cell membrane</keyword>
<evidence type="ECO:0000256" key="4">
    <source>
        <dbReference type="ARBA" id="ARBA00022989"/>
    </source>
</evidence>
<dbReference type="PANTHER" id="PTHR43124:SF3">
    <property type="entry name" value="CHLORAMPHENICOL EFFLUX PUMP RV0191"/>
    <property type="match status" value="1"/>
</dbReference>
<dbReference type="PANTHER" id="PTHR43124">
    <property type="entry name" value="PURINE EFFLUX PUMP PBUE"/>
    <property type="match status" value="1"/>
</dbReference>
<keyword evidence="9" id="KW-1185">Reference proteome</keyword>
<evidence type="ECO:0000256" key="1">
    <source>
        <dbReference type="ARBA" id="ARBA00004651"/>
    </source>
</evidence>
<feature type="transmembrane region" description="Helical" evidence="6">
    <location>
        <begin position="37"/>
        <end position="62"/>
    </location>
</feature>
<dbReference type="RefSeq" id="WP_120790546.1">
    <property type="nucleotide sequence ID" value="NZ_CP032624.1"/>
</dbReference>
<dbReference type="EMBL" id="CP032624">
    <property type="protein sequence ID" value="AYG05018.1"/>
    <property type="molecule type" value="Genomic_DNA"/>
</dbReference>
<feature type="transmembrane region" description="Helical" evidence="6">
    <location>
        <begin position="99"/>
        <end position="120"/>
    </location>
</feature>
<sequence>MSRRGALVYATGLFAYLVAITQRTTIGVAGVSATERFHASAAVLSMLAVLQLVVYAGAQIPFGVLLDRFGPRRMMIGGLGVMAVGQVVVALSPNIGDAIVGRVLVGAGDATVFLSVIRLVSSWFPGRRVPVAVQWVSNVGQLGQVLSAVPFAAILHEAGWTPAFLSAAAFVVLGVVLVTTLVVDRPADAVEGPRPENWTQSLRQLGESLKMPGTQLGFWSHFVTMSPMTMFTLMWGLPFLVFGLGYPRAEASVLLIVPVVAGMVVGPILGVLTGRHPLRRSNIVLMVVAAMAAIWAVMLLWPGKPPFAVVVLMLVIVGIGGPGSAIGFDFARTSNPLHALGSANGVVNVGGFSASFVMIYVIGSLLDLAHSHFGQPMYSLASFRVAFLIVFAVLAVGLVGVVRARRRTRARMLDEEGIRVAPIWVALNDAWARRKAARG</sequence>
<gene>
    <name evidence="8" type="ORF">D7I44_16830</name>
</gene>
<feature type="transmembrane region" description="Helical" evidence="6">
    <location>
        <begin position="132"/>
        <end position="154"/>
    </location>
</feature>
<dbReference type="InterPro" id="IPR020846">
    <property type="entry name" value="MFS_dom"/>
</dbReference>
<feature type="transmembrane region" description="Helical" evidence="6">
    <location>
        <begin position="160"/>
        <end position="183"/>
    </location>
</feature>
<evidence type="ECO:0000256" key="5">
    <source>
        <dbReference type="ARBA" id="ARBA00023136"/>
    </source>
</evidence>
<evidence type="ECO:0000256" key="6">
    <source>
        <dbReference type="SAM" id="Phobius"/>
    </source>
</evidence>
<dbReference type="InterPro" id="IPR036259">
    <property type="entry name" value="MFS_trans_sf"/>
</dbReference>
<proteinExistence type="predicted"/>
<evidence type="ECO:0000313" key="8">
    <source>
        <dbReference type="EMBL" id="AYG05018.1"/>
    </source>
</evidence>
<dbReference type="OrthoDB" id="4332123at2"/>
<feature type="transmembrane region" description="Helical" evidence="6">
    <location>
        <begin position="74"/>
        <end position="93"/>
    </location>
</feature>
<keyword evidence="3 6" id="KW-0812">Transmembrane</keyword>
<comment type="subcellular location">
    <subcellularLocation>
        <location evidence="1">Cell membrane</location>
        <topology evidence="1">Multi-pass membrane protein</topology>
    </subcellularLocation>
</comment>
<dbReference type="InterPro" id="IPR050189">
    <property type="entry name" value="MFS_Efflux_Transporters"/>
</dbReference>
<feature type="transmembrane region" description="Helical" evidence="6">
    <location>
        <begin position="383"/>
        <end position="402"/>
    </location>
</feature>
<keyword evidence="5 6" id="KW-0472">Membrane</keyword>
<evidence type="ECO:0000256" key="3">
    <source>
        <dbReference type="ARBA" id="ARBA00022692"/>
    </source>
</evidence>
<feature type="transmembrane region" description="Helical" evidence="6">
    <location>
        <begin position="251"/>
        <end position="271"/>
    </location>
</feature>
<feature type="domain" description="Major facilitator superfamily (MFS) profile" evidence="7">
    <location>
        <begin position="8"/>
        <end position="409"/>
    </location>
</feature>
<dbReference type="CDD" id="cd06174">
    <property type="entry name" value="MFS"/>
    <property type="match status" value="1"/>
</dbReference>
<protein>
    <submittedName>
        <fullName evidence="8">MFS transporter</fullName>
    </submittedName>
</protein>
<dbReference type="Pfam" id="PF07690">
    <property type="entry name" value="MFS_1"/>
    <property type="match status" value="1"/>
</dbReference>
<keyword evidence="4 6" id="KW-1133">Transmembrane helix</keyword>
<evidence type="ECO:0000313" key="9">
    <source>
        <dbReference type="Proteomes" id="UP000275069"/>
    </source>
</evidence>
<organism evidence="8 9">
    <name type="scientific">Gryllotalpicola protaetiae</name>
    <dbReference type="NCBI Taxonomy" id="2419771"/>
    <lineage>
        <taxon>Bacteria</taxon>
        <taxon>Bacillati</taxon>
        <taxon>Actinomycetota</taxon>
        <taxon>Actinomycetes</taxon>
        <taxon>Micrococcales</taxon>
        <taxon>Microbacteriaceae</taxon>
        <taxon>Gryllotalpicola</taxon>
    </lineage>
</organism>
<feature type="transmembrane region" description="Helical" evidence="6">
    <location>
        <begin position="343"/>
        <end position="363"/>
    </location>
</feature>
<dbReference type="Gene3D" id="1.20.1250.20">
    <property type="entry name" value="MFS general substrate transporter like domains"/>
    <property type="match status" value="1"/>
</dbReference>
<dbReference type="SUPFAM" id="SSF103473">
    <property type="entry name" value="MFS general substrate transporter"/>
    <property type="match status" value="1"/>
</dbReference>
<dbReference type="PROSITE" id="PS50850">
    <property type="entry name" value="MFS"/>
    <property type="match status" value="1"/>
</dbReference>
<dbReference type="GO" id="GO:0022857">
    <property type="term" value="F:transmembrane transporter activity"/>
    <property type="evidence" value="ECO:0007669"/>
    <property type="project" value="InterPro"/>
</dbReference>
<dbReference type="Proteomes" id="UP000275069">
    <property type="component" value="Chromosome"/>
</dbReference>
<dbReference type="GO" id="GO:0005886">
    <property type="term" value="C:plasma membrane"/>
    <property type="evidence" value="ECO:0007669"/>
    <property type="project" value="UniProtKB-SubCell"/>
</dbReference>
<name>A0A387BQR7_9MICO</name>
<evidence type="ECO:0000259" key="7">
    <source>
        <dbReference type="PROSITE" id="PS50850"/>
    </source>
</evidence>
<feature type="transmembrane region" description="Helical" evidence="6">
    <location>
        <begin position="307"/>
        <end position="331"/>
    </location>
</feature>
<feature type="transmembrane region" description="Helical" evidence="6">
    <location>
        <begin position="218"/>
        <end position="245"/>
    </location>
</feature>